<name>A7XX97_BP234</name>
<evidence type="ECO:0000313" key="1">
    <source>
        <dbReference type="EMBL" id="ABU96900.1"/>
    </source>
</evidence>
<sequence>MDIVRRLKEVFGEENVKVHFVEVFGDTFVTVILPDGEEEQFAINAYGDIPSEDIEDMHEDVWEVVSSCL</sequence>
<dbReference type="GeneID" id="5600460"/>
<dbReference type="KEGG" id="vg:5600460"/>
<organism evidence="1 2">
    <name type="scientific">Thermus virus P23-45</name>
    <name type="common">Thermus thermophilus phage P23-45</name>
    <dbReference type="NCBI Taxonomy" id="2914006"/>
    <lineage>
        <taxon>Viruses</taxon>
        <taxon>Duplodnaviria</taxon>
        <taxon>Heunggongvirae</taxon>
        <taxon>Uroviricota</taxon>
        <taxon>Caudoviricetes</taxon>
        <taxon>Oshimavirus</taxon>
        <taxon>Oshimavirus P2345</taxon>
    </lineage>
</organism>
<accession>A7XX97</accession>
<proteinExistence type="predicted"/>
<dbReference type="RefSeq" id="YP_001467920.1">
    <property type="nucleotide sequence ID" value="NC_009803.1"/>
</dbReference>
<reference evidence="1 2" key="1">
    <citation type="journal article" date="2008" name="J. Mol. Biol.">
        <title>Genome comparison and proteomic characterization of Thermus thermophilus bacteriophages P23-45 and P74-26: siphoviruses with triplex-forming sequences and the longest known tails.</title>
        <authorList>
            <person name="Minakhin L."/>
            <person name="Goel M."/>
            <person name="Berdygulova Z."/>
            <person name="Ramanculov E."/>
            <person name="Florens L."/>
            <person name="Glazko G."/>
            <person name="Karamychev V.N."/>
            <person name="Slesarev A.I."/>
            <person name="Kozyavkin S.A."/>
            <person name="Khromov I."/>
            <person name="Ackermann H.W."/>
            <person name="Washburn M."/>
            <person name="Mushegian A."/>
            <person name="Severinov K."/>
        </authorList>
    </citation>
    <scope>NUCLEOTIDE SEQUENCE</scope>
</reference>
<organismHost>
    <name type="scientific">Thermus thermophilus</name>
    <dbReference type="NCBI Taxonomy" id="274"/>
</organismHost>
<protein>
    <submittedName>
        <fullName evidence="1">Uncharacterized protein</fullName>
    </submittedName>
</protein>
<gene>
    <name evidence="1" type="ORF">P23p67</name>
</gene>
<dbReference type="Proteomes" id="UP000001132">
    <property type="component" value="Segment"/>
</dbReference>
<keyword evidence="2" id="KW-1185">Reference proteome</keyword>
<evidence type="ECO:0000313" key="2">
    <source>
        <dbReference type="Proteomes" id="UP000001132"/>
    </source>
</evidence>
<dbReference type="EMBL" id="EU100883">
    <property type="protein sequence ID" value="ABU96900.1"/>
    <property type="molecule type" value="Genomic_DNA"/>
</dbReference>